<proteinExistence type="predicted"/>
<dbReference type="InterPro" id="IPR025714">
    <property type="entry name" value="Methyltranfer_dom"/>
</dbReference>
<dbReference type="AlphaFoldDB" id="A0A250JRP8"/>
<reference evidence="2 3" key="1">
    <citation type="submission" date="2017-06" db="EMBL/GenBank/DDBJ databases">
        <title>Sequencing and comparative analysis of myxobacterial genomes.</title>
        <authorList>
            <person name="Rupp O."/>
            <person name="Goesmann A."/>
            <person name="Sogaard-Andersen L."/>
        </authorList>
    </citation>
    <scope>NUCLEOTIDE SEQUENCE [LARGE SCALE GENOMIC DNA]</scope>
    <source>
        <strain evidence="2 3">DSM 14697</strain>
    </source>
</reference>
<evidence type="ECO:0000259" key="1">
    <source>
        <dbReference type="Pfam" id="PF13679"/>
    </source>
</evidence>
<gene>
    <name evidence="2" type="ORF">MYMAC_002154</name>
</gene>
<dbReference type="Pfam" id="PF13679">
    <property type="entry name" value="Methyltransf_32"/>
    <property type="match status" value="1"/>
</dbReference>
<dbReference type="InterPro" id="IPR029063">
    <property type="entry name" value="SAM-dependent_MTases_sf"/>
</dbReference>
<accession>A0A250JRP8</accession>
<keyword evidence="3" id="KW-1185">Reference proteome</keyword>
<dbReference type="SUPFAM" id="SSF53335">
    <property type="entry name" value="S-adenosyl-L-methionine-dependent methyltransferases"/>
    <property type="match status" value="1"/>
</dbReference>
<dbReference type="EMBL" id="CP022203">
    <property type="protein sequence ID" value="ATB46549.1"/>
    <property type="molecule type" value="Genomic_DNA"/>
</dbReference>
<dbReference type="InterPro" id="IPR052220">
    <property type="entry name" value="METTL25"/>
</dbReference>
<dbReference type="Proteomes" id="UP000217343">
    <property type="component" value="Chromosome"/>
</dbReference>
<evidence type="ECO:0000313" key="2">
    <source>
        <dbReference type="EMBL" id="ATB46549.1"/>
    </source>
</evidence>
<dbReference type="RefSeq" id="WP_013938762.1">
    <property type="nucleotide sequence ID" value="NZ_CP022203.1"/>
</dbReference>
<name>A0A250JRP8_9BACT</name>
<sequence length="435" mass="48811">MDFQARLEALTHQLRPWSPLWSRSILQGWPESGAVYPEDWLDYCRSLDEAGERRLDQGALTGAPPPALGALLGALQELTALPWQEGLHTLSVAETQGLSAKKTHELERVLALLAPRARFIRQAVDIGGGMGHLARLCARTFGWTFHSIDRDAALQDKGRRWLTRTQPPGEDTLYFIQASVEDGVQPQLDSLFSGRDRASIGLHTCGPLALTQLRKSQGAGFVLNIGCCYDKLELPRDYPVSRFGSGHPLPFTPHALALTTRGRHHKTEVEFARMKRVYAWRFAFHLLSRRHFPERGFVRAGDAPRALYNSPFAAYARDRLERLGLNPGMTDAELNAFEVSARAETRDLLLCHLLRDRFARALEVVLLLDRAILLEEAGFQVELLQLFDPRLSPRNLALIASRSGPTDIERRAPPVGGFRDEAPHDAAFKTRHRYP</sequence>
<organism evidence="2 3">
    <name type="scientific">Corallococcus macrosporus DSM 14697</name>
    <dbReference type="NCBI Taxonomy" id="1189310"/>
    <lineage>
        <taxon>Bacteria</taxon>
        <taxon>Pseudomonadati</taxon>
        <taxon>Myxococcota</taxon>
        <taxon>Myxococcia</taxon>
        <taxon>Myxococcales</taxon>
        <taxon>Cystobacterineae</taxon>
        <taxon>Myxococcaceae</taxon>
        <taxon>Corallococcus</taxon>
    </lineage>
</organism>
<feature type="domain" description="Methyltransferase" evidence="1">
    <location>
        <begin position="101"/>
        <end position="232"/>
    </location>
</feature>
<dbReference type="KEGG" id="mmas:MYMAC_002154"/>
<dbReference type="PANTHER" id="PTHR12496">
    <property type="entry name" value="CGI-41 METHYLTRANSFERASE"/>
    <property type="match status" value="1"/>
</dbReference>
<dbReference type="PANTHER" id="PTHR12496:SF0">
    <property type="entry name" value="METHYLTRANSFERASE DOMAIN-CONTAINING PROTEIN"/>
    <property type="match status" value="1"/>
</dbReference>
<protein>
    <recommendedName>
        <fullName evidence="1">Methyltransferase domain-containing protein</fullName>
    </recommendedName>
</protein>
<evidence type="ECO:0000313" key="3">
    <source>
        <dbReference type="Proteomes" id="UP000217343"/>
    </source>
</evidence>
<dbReference type="Gene3D" id="3.40.50.150">
    <property type="entry name" value="Vaccinia Virus protein VP39"/>
    <property type="match status" value="1"/>
</dbReference>